<feature type="compositionally biased region" description="Basic and acidic residues" evidence="1">
    <location>
        <begin position="351"/>
        <end position="369"/>
    </location>
</feature>
<evidence type="ECO:0000256" key="1">
    <source>
        <dbReference type="SAM" id="MobiDB-lite"/>
    </source>
</evidence>
<comment type="caution">
    <text evidence="2">The sequence shown here is derived from an EMBL/GenBank/DDBJ whole genome shotgun (WGS) entry which is preliminary data.</text>
</comment>
<accession>A0A1C7LXM9</accession>
<dbReference type="EMBL" id="LUGG01000017">
    <property type="protein sequence ID" value="OBZ69431.1"/>
    <property type="molecule type" value="Genomic_DNA"/>
</dbReference>
<protein>
    <submittedName>
        <fullName evidence="2">Uncharacterized protein</fullName>
    </submittedName>
</protein>
<keyword evidence="3" id="KW-1185">Reference proteome</keyword>
<reference evidence="2 3" key="1">
    <citation type="submission" date="2016-03" db="EMBL/GenBank/DDBJ databases">
        <title>Whole genome sequencing of Grifola frondosa 9006-11.</title>
        <authorList>
            <person name="Min B."/>
            <person name="Park H."/>
            <person name="Kim J.-G."/>
            <person name="Cho H."/>
            <person name="Oh Y.-L."/>
            <person name="Kong W.-S."/>
            <person name="Choi I.-G."/>
        </authorList>
    </citation>
    <scope>NUCLEOTIDE SEQUENCE [LARGE SCALE GENOMIC DNA]</scope>
    <source>
        <strain evidence="2 3">9006-11</strain>
    </source>
</reference>
<organism evidence="2 3">
    <name type="scientific">Grifola frondosa</name>
    <name type="common">Maitake</name>
    <name type="synonym">Polyporus frondosus</name>
    <dbReference type="NCBI Taxonomy" id="5627"/>
    <lineage>
        <taxon>Eukaryota</taxon>
        <taxon>Fungi</taxon>
        <taxon>Dikarya</taxon>
        <taxon>Basidiomycota</taxon>
        <taxon>Agaricomycotina</taxon>
        <taxon>Agaricomycetes</taxon>
        <taxon>Polyporales</taxon>
        <taxon>Grifolaceae</taxon>
        <taxon>Grifola</taxon>
    </lineage>
</organism>
<feature type="region of interest" description="Disordered" evidence="1">
    <location>
        <begin position="219"/>
        <end position="396"/>
    </location>
</feature>
<dbReference type="Proteomes" id="UP000092993">
    <property type="component" value="Unassembled WGS sequence"/>
</dbReference>
<gene>
    <name evidence="2" type="ORF">A0H81_10626</name>
</gene>
<proteinExistence type="predicted"/>
<evidence type="ECO:0000313" key="3">
    <source>
        <dbReference type="Proteomes" id="UP000092993"/>
    </source>
</evidence>
<sequence length="396" mass="43484">MGTFQKVVHSQFSQLPAEVKAKYAAKARELELEDTEGAGSSELHAESLRAAKARQLPEYVKATLAHWQKETGYIFFCYACGIDDLGQLSAFTEWVGEDREECSFEQIICQAAGWSIDNMRSKYLEFGRSIFDPGHRQKEDAGADTGRADAGIVDTMRNLVADVSDSSSSEEETSGPALSIPPEQIETIARIIVKGSAMMPAPINETSESLNWPCRPAGVPKMHPHTPWPDRRNQRARRGHIRECPPCQAEPPSAAEPLPCPSPEQSLRAAARRTGKGRGKKQSATKRGQQVAQSRGIKKTKKDSPSTVIPADTAEIPVQVSTVATVESGNGRSQRQRTHSARAMGFASLAEKARFEEQHGRQDKGKDKVMPANAKEPKRARKNETSRATNKRVKIA</sequence>
<feature type="compositionally biased region" description="Basic residues" evidence="1">
    <location>
        <begin position="270"/>
        <end position="284"/>
    </location>
</feature>
<feature type="compositionally biased region" description="Polar residues" evidence="1">
    <location>
        <begin position="319"/>
        <end position="333"/>
    </location>
</feature>
<evidence type="ECO:0000313" key="2">
    <source>
        <dbReference type="EMBL" id="OBZ69431.1"/>
    </source>
</evidence>
<name>A0A1C7LXM9_GRIFR</name>
<dbReference type="AlphaFoldDB" id="A0A1C7LXM9"/>